<name>E9G211_DAPPU</name>
<dbReference type="HOGENOM" id="CLU_1887852_0_0_1"/>
<evidence type="ECO:0000313" key="1">
    <source>
        <dbReference type="EMBL" id="EFX86387.1"/>
    </source>
</evidence>
<organism evidence="1 2">
    <name type="scientific">Daphnia pulex</name>
    <name type="common">Water flea</name>
    <dbReference type="NCBI Taxonomy" id="6669"/>
    <lineage>
        <taxon>Eukaryota</taxon>
        <taxon>Metazoa</taxon>
        <taxon>Ecdysozoa</taxon>
        <taxon>Arthropoda</taxon>
        <taxon>Crustacea</taxon>
        <taxon>Branchiopoda</taxon>
        <taxon>Diplostraca</taxon>
        <taxon>Cladocera</taxon>
        <taxon>Anomopoda</taxon>
        <taxon>Daphniidae</taxon>
        <taxon>Daphnia</taxon>
    </lineage>
</organism>
<dbReference type="AlphaFoldDB" id="E9G211"/>
<keyword evidence="2" id="KW-1185">Reference proteome</keyword>
<dbReference type="KEGG" id="dpx:DAPPUDRAFT_98001"/>
<sequence length="135" mass="14757">MRNNRCNAASDKMIEDCLGAPAASNEIAHFTRGQPSWQAISFGATVPARPAARISLLLLLLLRSGYLRKPPKKRKEGSKRRSSRVVAAGKRGRSVAIAIAISARSFTRLVDAAGLCGRQSWMKLDRRSERTPKGI</sequence>
<accession>E9G211</accession>
<proteinExistence type="predicted"/>
<protein>
    <submittedName>
        <fullName evidence="1">Uncharacterized protein</fullName>
    </submittedName>
</protein>
<gene>
    <name evidence="1" type="ORF">DAPPUDRAFT_98001</name>
</gene>
<reference evidence="1 2" key="1">
    <citation type="journal article" date="2011" name="Science">
        <title>The ecoresponsive genome of Daphnia pulex.</title>
        <authorList>
            <person name="Colbourne J.K."/>
            <person name="Pfrender M.E."/>
            <person name="Gilbert D."/>
            <person name="Thomas W.K."/>
            <person name="Tucker A."/>
            <person name="Oakley T.H."/>
            <person name="Tokishita S."/>
            <person name="Aerts A."/>
            <person name="Arnold G.J."/>
            <person name="Basu M.K."/>
            <person name="Bauer D.J."/>
            <person name="Caceres C.E."/>
            <person name="Carmel L."/>
            <person name="Casola C."/>
            <person name="Choi J.H."/>
            <person name="Detter J.C."/>
            <person name="Dong Q."/>
            <person name="Dusheyko S."/>
            <person name="Eads B.D."/>
            <person name="Frohlich T."/>
            <person name="Geiler-Samerotte K.A."/>
            <person name="Gerlach D."/>
            <person name="Hatcher P."/>
            <person name="Jogdeo S."/>
            <person name="Krijgsveld J."/>
            <person name="Kriventseva E.V."/>
            <person name="Kultz D."/>
            <person name="Laforsch C."/>
            <person name="Lindquist E."/>
            <person name="Lopez J."/>
            <person name="Manak J.R."/>
            <person name="Muller J."/>
            <person name="Pangilinan J."/>
            <person name="Patwardhan R.P."/>
            <person name="Pitluck S."/>
            <person name="Pritham E.J."/>
            <person name="Rechtsteiner A."/>
            <person name="Rho M."/>
            <person name="Rogozin I.B."/>
            <person name="Sakarya O."/>
            <person name="Salamov A."/>
            <person name="Schaack S."/>
            <person name="Shapiro H."/>
            <person name="Shiga Y."/>
            <person name="Skalitzky C."/>
            <person name="Smith Z."/>
            <person name="Souvorov A."/>
            <person name="Sung W."/>
            <person name="Tang Z."/>
            <person name="Tsuchiya D."/>
            <person name="Tu H."/>
            <person name="Vos H."/>
            <person name="Wang M."/>
            <person name="Wolf Y.I."/>
            <person name="Yamagata H."/>
            <person name="Yamada T."/>
            <person name="Ye Y."/>
            <person name="Shaw J.R."/>
            <person name="Andrews J."/>
            <person name="Crease T.J."/>
            <person name="Tang H."/>
            <person name="Lucas S.M."/>
            <person name="Robertson H.M."/>
            <person name="Bork P."/>
            <person name="Koonin E.V."/>
            <person name="Zdobnov E.M."/>
            <person name="Grigoriev I.V."/>
            <person name="Lynch M."/>
            <person name="Boore J.L."/>
        </authorList>
    </citation>
    <scope>NUCLEOTIDE SEQUENCE [LARGE SCALE GENOMIC DNA]</scope>
</reference>
<evidence type="ECO:0000313" key="2">
    <source>
        <dbReference type="Proteomes" id="UP000000305"/>
    </source>
</evidence>
<dbReference type="InParanoid" id="E9G211"/>
<dbReference type="Proteomes" id="UP000000305">
    <property type="component" value="Unassembled WGS sequence"/>
</dbReference>
<dbReference type="EMBL" id="GL732530">
    <property type="protein sequence ID" value="EFX86387.1"/>
    <property type="molecule type" value="Genomic_DNA"/>
</dbReference>